<gene>
    <name evidence="2" type="ORF">ACFOEB_09540</name>
</gene>
<accession>A0ABV7HSA3</accession>
<keyword evidence="3" id="KW-1185">Reference proteome</keyword>
<proteinExistence type="predicted"/>
<sequence>MIERRQHERTSRSIRVEMTHPAFGTLIGFTMDISDGGAQVQVESQSLPPVGTEVAVMFKKVVGPINSEPVAMKVVRQFRNTVGLVFVA</sequence>
<dbReference type="Gene3D" id="2.40.10.220">
    <property type="entry name" value="predicted glycosyltransferase like domains"/>
    <property type="match status" value="1"/>
</dbReference>
<dbReference type="Proteomes" id="UP001595548">
    <property type="component" value="Unassembled WGS sequence"/>
</dbReference>
<organism evidence="2 3">
    <name type="scientific">Gilvimarinus japonicus</name>
    <dbReference type="NCBI Taxonomy" id="1796469"/>
    <lineage>
        <taxon>Bacteria</taxon>
        <taxon>Pseudomonadati</taxon>
        <taxon>Pseudomonadota</taxon>
        <taxon>Gammaproteobacteria</taxon>
        <taxon>Cellvibrionales</taxon>
        <taxon>Cellvibrionaceae</taxon>
        <taxon>Gilvimarinus</taxon>
    </lineage>
</organism>
<protein>
    <submittedName>
        <fullName evidence="2">PilZ domain-containing protein</fullName>
    </submittedName>
</protein>
<evidence type="ECO:0000313" key="3">
    <source>
        <dbReference type="Proteomes" id="UP001595548"/>
    </source>
</evidence>
<dbReference type="InterPro" id="IPR009875">
    <property type="entry name" value="PilZ_domain"/>
</dbReference>
<dbReference type="EMBL" id="JBHRTL010000006">
    <property type="protein sequence ID" value="MFC3155440.1"/>
    <property type="molecule type" value="Genomic_DNA"/>
</dbReference>
<dbReference type="RefSeq" id="WP_339618160.1">
    <property type="nucleotide sequence ID" value="NZ_AP031500.1"/>
</dbReference>
<evidence type="ECO:0000259" key="1">
    <source>
        <dbReference type="Pfam" id="PF07238"/>
    </source>
</evidence>
<reference evidence="3" key="1">
    <citation type="journal article" date="2019" name="Int. J. Syst. Evol. Microbiol.">
        <title>The Global Catalogue of Microorganisms (GCM) 10K type strain sequencing project: providing services to taxonomists for standard genome sequencing and annotation.</title>
        <authorList>
            <consortium name="The Broad Institute Genomics Platform"/>
            <consortium name="The Broad Institute Genome Sequencing Center for Infectious Disease"/>
            <person name="Wu L."/>
            <person name="Ma J."/>
        </authorList>
    </citation>
    <scope>NUCLEOTIDE SEQUENCE [LARGE SCALE GENOMIC DNA]</scope>
    <source>
        <strain evidence="3">KCTC 52141</strain>
    </source>
</reference>
<dbReference type="Pfam" id="PF07238">
    <property type="entry name" value="PilZ"/>
    <property type="match status" value="1"/>
</dbReference>
<comment type="caution">
    <text evidence="2">The sequence shown here is derived from an EMBL/GenBank/DDBJ whole genome shotgun (WGS) entry which is preliminary data.</text>
</comment>
<evidence type="ECO:0000313" key="2">
    <source>
        <dbReference type="EMBL" id="MFC3155440.1"/>
    </source>
</evidence>
<feature type="domain" description="PilZ" evidence="1">
    <location>
        <begin position="3"/>
        <end position="86"/>
    </location>
</feature>
<name>A0ABV7HSA3_9GAMM</name>
<dbReference type="SUPFAM" id="SSF141371">
    <property type="entry name" value="PilZ domain-like"/>
    <property type="match status" value="1"/>
</dbReference>